<dbReference type="AlphaFoldDB" id="A0A5C2SD30"/>
<evidence type="ECO:0000313" key="3">
    <source>
        <dbReference type="Proteomes" id="UP000313359"/>
    </source>
</evidence>
<dbReference type="Pfam" id="PF01636">
    <property type="entry name" value="APH"/>
    <property type="match status" value="1"/>
</dbReference>
<dbReference type="PANTHER" id="PTHR21310:SF15">
    <property type="entry name" value="AMINOGLYCOSIDE PHOSPHOTRANSFERASE DOMAIN-CONTAINING PROTEIN"/>
    <property type="match status" value="1"/>
</dbReference>
<evidence type="ECO:0000259" key="1">
    <source>
        <dbReference type="Pfam" id="PF01636"/>
    </source>
</evidence>
<keyword evidence="3" id="KW-1185">Reference proteome</keyword>
<accession>A0A5C2SD30</accession>
<dbReference type="EMBL" id="ML122261">
    <property type="protein sequence ID" value="RPD61715.1"/>
    <property type="molecule type" value="Genomic_DNA"/>
</dbReference>
<dbReference type="InterPro" id="IPR051678">
    <property type="entry name" value="AGP_Transferase"/>
</dbReference>
<feature type="domain" description="Aminoglycoside phosphotransferase" evidence="1">
    <location>
        <begin position="27"/>
        <end position="84"/>
    </location>
</feature>
<dbReference type="OrthoDB" id="5404599at2759"/>
<evidence type="ECO:0000313" key="2">
    <source>
        <dbReference type="EMBL" id="RPD61715.1"/>
    </source>
</evidence>
<dbReference type="STRING" id="1328759.A0A5C2SD30"/>
<protein>
    <recommendedName>
        <fullName evidence="1">Aminoglycoside phosphotransferase domain-containing protein</fullName>
    </recommendedName>
</protein>
<reference evidence="2" key="1">
    <citation type="journal article" date="2018" name="Genome Biol. Evol.">
        <title>Genomics and development of Lentinus tigrinus, a white-rot wood-decaying mushroom with dimorphic fruiting bodies.</title>
        <authorList>
            <person name="Wu B."/>
            <person name="Xu Z."/>
            <person name="Knudson A."/>
            <person name="Carlson A."/>
            <person name="Chen N."/>
            <person name="Kovaka S."/>
            <person name="LaButti K."/>
            <person name="Lipzen A."/>
            <person name="Pennachio C."/>
            <person name="Riley R."/>
            <person name="Schakwitz W."/>
            <person name="Umezawa K."/>
            <person name="Ohm R.A."/>
            <person name="Grigoriev I.V."/>
            <person name="Nagy L.G."/>
            <person name="Gibbons J."/>
            <person name="Hibbett D."/>
        </authorList>
    </citation>
    <scope>NUCLEOTIDE SEQUENCE [LARGE SCALE GENOMIC DNA]</scope>
    <source>
        <strain evidence="2">ALCF2SS1-6</strain>
    </source>
</reference>
<name>A0A5C2SD30_9APHY</name>
<sequence length="155" mass="18156">MGPFSSQEEFKDYLVERTSSAVAHHLPALRRLAAPVRAKRHRICFIHADLHGANILIKDNRLAAIIDWEHGGWYPEYWEMTMMEHHYMDFPAMQQFWDVVYSDWVEDKLTLECALWKCAGDTILVDHLGDDFSCPRVDERLKQLTARRTAELSRP</sequence>
<dbReference type="Proteomes" id="UP000313359">
    <property type="component" value="Unassembled WGS sequence"/>
</dbReference>
<dbReference type="InterPro" id="IPR011009">
    <property type="entry name" value="Kinase-like_dom_sf"/>
</dbReference>
<gene>
    <name evidence="2" type="ORF">L227DRAFT_652443</name>
</gene>
<proteinExistence type="predicted"/>
<organism evidence="2 3">
    <name type="scientific">Lentinus tigrinus ALCF2SS1-6</name>
    <dbReference type="NCBI Taxonomy" id="1328759"/>
    <lineage>
        <taxon>Eukaryota</taxon>
        <taxon>Fungi</taxon>
        <taxon>Dikarya</taxon>
        <taxon>Basidiomycota</taxon>
        <taxon>Agaricomycotina</taxon>
        <taxon>Agaricomycetes</taxon>
        <taxon>Polyporales</taxon>
        <taxon>Polyporaceae</taxon>
        <taxon>Lentinus</taxon>
    </lineage>
</organism>
<dbReference type="Gene3D" id="3.90.1200.10">
    <property type="match status" value="1"/>
</dbReference>
<dbReference type="SUPFAM" id="SSF56112">
    <property type="entry name" value="Protein kinase-like (PK-like)"/>
    <property type="match status" value="1"/>
</dbReference>
<dbReference type="PANTHER" id="PTHR21310">
    <property type="entry name" value="AMINOGLYCOSIDE PHOSPHOTRANSFERASE-RELATED-RELATED"/>
    <property type="match status" value="1"/>
</dbReference>
<dbReference type="InterPro" id="IPR002575">
    <property type="entry name" value="Aminoglycoside_PTrfase"/>
</dbReference>